<dbReference type="RefSeq" id="XP_460125.2">
    <property type="nucleotide sequence ID" value="XM_460125.1"/>
</dbReference>
<dbReference type="OrthoDB" id="17415at2759"/>
<dbReference type="SUPFAM" id="SSF53335">
    <property type="entry name" value="S-adenosyl-L-methionine-dependent methyltransferases"/>
    <property type="match status" value="1"/>
</dbReference>
<evidence type="ECO:0000256" key="3">
    <source>
        <dbReference type="ARBA" id="ARBA00011935"/>
    </source>
</evidence>
<dbReference type="InterPro" id="IPR029063">
    <property type="entry name" value="SAM-dependent_MTases_sf"/>
</dbReference>
<evidence type="ECO:0000256" key="1">
    <source>
        <dbReference type="ARBA" id="ARBA00004173"/>
    </source>
</evidence>
<evidence type="ECO:0000256" key="7">
    <source>
        <dbReference type="ARBA" id="ARBA00048612"/>
    </source>
</evidence>
<reference evidence="8 9" key="1">
    <citation type="journal article" date="2004" name="Nature">
        <title>Genome evolution in yeasts.</title>
        <authorList>
            <consortium name="Genolevures"/>
            <person name="Dujon B."/>
            <person name="Sherman D."/>
            <person name="Fischer G."/>
            <person name="Durrens P."/>
            <person name="Casaregola S."/>
            <person name="Lafontaine I."/>
            <person name="de Montigny J."/>
            <person name="Marck C."/>
            <person name="Neuveglise C."/>
            <person name="Talla E."/>
            <person name="Goffard N."/>
            <person name="Frangeul L."/>
            <person name="Aigle M."/>
            <person name="Anthouard V."/>
            <person name="Babour A."/>
            <person name="Barbe V."/>
            <person name="Barnay S."/>
            <person name="Blanchin S."/>
            <person name="Beckerich J.M."/>
            <person name="Beyne E."/>
            <person name="Bleykasten C."/>
            <person name="Boisrame A."/>
            <person name="Boyer J."/>
            <person name="Cattolico L."/>
            <person name="Confanioleri F."/>
            <person name="de Daruvar A."/>
            <person name="Despons L."/>
            <person name="Fabre E."/>
            <person name="Fairhead C."/>
            <person name="Ferry-Dumazet H."/>
            <person name="Groppi A."/>
            <person name="Hantraye F."/>
            <person name="Hennequin C."/>
            <person name="Jauniaux N."/>
            <person name="Joyet P."/>
            <person name="Kachouri R."/>
            <person name="Kerrest A."/>
            <person name="Koszul R."/>
            <person name="Lemaire M."/>
            <person name="Lesur I."/>
            <person name="Ma L."/>
            <person name="Muller H."/>
            <person name="Nicaud J.M."/>
            <person name="Nikolski M."/>
            <person name="Oztas S."/>
            <person name="Ozier-Kalogeropoulos O."/>
            <person name="Pellenz S."/>
            <person name="Potier S."/>
            <person name="Richard G.F."/>
            <person name="Straub M.L."/>
            <person name="Suleau A."/>
            <person name="Swennene D."/>
            <person name="Tekaia F."/>
            <person name="Wesolowski-Louvel M."/>
            <person name="Westhof E."/>
            <person name="Wirth B."/>
            <person name="Zeniou-Meyer M."/>
            <person name="Zivanovic I."/>
            <person name="Bolotin-Fukuhara M."/>
            <person name="Thierry A."/>
            <person name="Bouchier C."/>
            <person name="Caudron B."/>
            <person name="Scarpelli C."/>
            <person name="Gaillardin C."/>
            <person name="Weissenbach J."/>
            <person name="Wincker P."/>
            <person name="Souciet J.L."/>
        </authorList>
    </citation>
    <scope>NUCLEOTIDE SEQUENCE [LARGE SCALE GENOMIC DNA]</scope>
    <source>
        <strain evidence="9">ATCC 36239 / CBS 767 / BCRC 21394 / JCM 1990 / NBRC 0083 / IGC 2968</strain>
    </source>
</reference>
<evidence type="ECO:0000313" key="9">
    <source>
        <dbReference type="Proteomes" id="UP000000599"/>
    </source>
</evidence>
<dbReference type="Proteomes" id="UP000000599">
    <property type="component" value="Chromosome E"/>
</dbReference>
<dbReference type="eggNOG" id="ENOG502QRKD">
    <property type="taxonomic scope" value="Eukaryota"/>
</dbReference>
<dbReference type="GO" id="GO:0005739">
    <property type="term" value="C:mitochondrion"/>
    <property type="evidence" value="ECO:0007669"/>
    <property type="project" value="UniProtKB-SubCell"/>
</dbReference>
<evidence type="ECO:0000256" key="5">
    <source>
        <dbReference type="ARBA" id="ARBA00022679"/>
    </source>
</evidence>
<dbReference type="VEuPathDB" id="FungiDB:DEHA2E18942g"/>
<dbReference type="EC" id="2.1.1.320" evidence="3"/>
<sequence>MQKSITVARQPVHKSYGSTFKVFNRTIFKKFRETPKKLANFDESEGFHHEYSIRPDTFAFKVSGANERSRSVVDIKKERSIHPTDKKVHPLQKNNSKNGFNAVDFIYRNSTNYPFNERSPQEVFNEYPLTNSSKLARRLHRPKKIKMLASDFIDDSLYNPNYGYFSQEVEIFHPDQPFDYNNISDVDDFMDSWQKAYSKYDEMNPKAHQAKQKLRDIAKQNEDSKETDSKLARRAKEIYKKETELVQTGQFSQTKRSLQLWHTPTELFQPYYGEALARYLLVNYKLNGYYPYNDLIIYEMGGGNGTLMCNILNYIKENQPDVYARTQYKIIEISSQLAEKQYSNALKSKLISQGLDSSKLEIINKSIFNWDRIVEDPCFFIALEVFDNFAHDLIRYDNVTGEPYEGHVLIDEHGDFYEFFTPELSYYSNAFLQLRENGQYPVLKHSDTVSGKIETAKSMVPFVTNKDKIHPLYHSSQKLKTMNYLLPFKDNLTPGEFIPTKLLHFFQILKHKFPQHSLICSDFHFLPNSINGYYNAPVVQTVIQDKMVDITTYMCYQGYFDIMFPTDFGVAGDLYKQVTGKVPRVESHHDFLEHWADTDITSTKKGENPMLDFYTNVSFMVS</sequence>
<name>Q6BNU5_DEBHA</name>
<dbReference type="OMA" id="LPFAPNM"/>
<dbReference type="PANTHER" id="PTHR12049:SF5">
    <property type="entry name" value="PROTEIN ARGININE METHYLTRANSFERASE NDUFAF7 HOMOLOG, MITOCHONDRIAL"/>
    <property type="match status" value="1"/>
</dbReference>
<dbReference type="GO" id="GO:0032259">
    <property type="term" value="P:methylation"/>
    <property type="evidence" value="ECO:0007669"/>
    <property type="project" value="UniProtKB-KW"/>
</dbReference>
<keyword evidence="9" id="KW-1185">Reference proteome</keyword>
<keyword evidence="6" id="KW-0496">Mitochondrion</keyword>
<dbReference type="FunCoup" id="Q6BNU5">
    <property type="interactions" value="33"/>
</dbReference>
<dbReference type="GeneID" id="2901899"/>
<comment type="subcellular location">
    <subcellularLocation>
        <location evidence="1">Mitochondrion</location>
    </subcellularLocation>
</comment>
<organism evidence="8 9">
    <name type="scientific">Debaryomyces hansenii (strain ATCC 36239 / CBS 767 / BCRC 21394 / JCM 1990 / NBRC 0083 / IGC 2968)</name>
    <name type="common">Yeast</name>
    <name type="synonym">Torulaspora hansenii</name>
    <dbReference type="NCBI Taxonomy" id="284592"/>
    <lineage>
        <taxon>Eukaryota</taxon>
        <taxon>Fungi</taxon>
        <taxon>Dikarya</taxon>
        <taxon>Ascomycota</taxon>
        <taxon>Saccharomycotina</taxon>
        <taxon>Pichiomycetes</taxon>
        <taxon>Debaryomycetaceae</taxon>
        <taxon>Debaryomyces</taxon>
    </lineage>
</organism>
<evidence type="ECO:0000313" key="8">
    <source>
        <dbReference type="EMBL" id="CAG88395.2"/>
    </source>
</evidence>
<keyword evidence="5" id="KW-0808">Transferase</keyword>
<dbReference type="PANTHER" id="PTHR12049">
    <property type="entry name" value="PROTEIN ARGININE METHYLTRANSFERASE NDUFAF7, MITOCHONDRIAL"/>
    <property type="match status" value="1"/>
</dbReference>
<dbReference type="STRING" id="284592.Q6BNU5"/>
<dbReference type="Pfam" id="PF02636">
    <property type="entry name" value="Methyltransf_28"/>
    <property type="match status" value="1"/>
</dbReference>
<comment type="similarity">
    <text evidence="2">Belongs to the NDUFAF7 family.</text>
</comment>
<comment type="catalytic activity">
    <reaction evidence="7">
        <text>L-arginyl-[protein] + 2 S-adenosyl-L-methionine = N(omega),N(omega)'-dimethyl-L-arginyl-[protein] + 2 S-adenosyl-L-homocysteine + 2 H(+)</text>
        <dbReference type="Rhea" id="RHEA:48108"/>
        <dbReference type="Rhea" id="RHEA-COMP:10532"/>
        <dbReference type="Rhea" id="RHEA-COMP:11992"/>
        <dbReference type="ChEBI" id="CHEBI:15378"/>
        <dbReference type="ChEBI" id="CHEBI:29965"/>
        <dbReference type="ChEBI" id="CHEBI:57856"/>
        <dbReference type="ChEBI" id="CHEBI:59789"/>
        <dbReference type="ChEBI" id="CHEBI:88221"/>
        <dbReference type="EC" id="2.1.1.320"/>
    </reaction>
</comment>
<evidence type="ECO:0000256" key="2">
    <source>
        <dbReference type="ARBA" id="ARBA00005891"/>
    </source>
</evidence>
<proteinExistence type="inferred from homology"/>
<protein>
    <recommendedName>
        <fullName evidence="3">type II protein arginine methyltransferase</fullName>
        <ecNumber evidence="3">2.1.1.320</ecNumber>
    </recommendedName>
</protein>
<gene>
    <name evidence="8" type="ordered locus">DEHA2E18942g</name>
</gene>
<dbReference type="InterPro" id="IPR038375">
    <property type="entry name" value="NDUFAF7_sf"/>
</dbReference>
<dbReference type="EMBL" id="CR382137">
    <property type="protein sequence ID" value="CAG88395.2"/>
    <property type="molecule type" value="Genomic_DNA"/>
</dbReference>
<dbReference type="KEGG" id="dha:DEHA2E18942g"/>
<dbReference type="GO" id="GO:0035243">
    <property type="term" value="F:protein-arginine omega-N symmetric methyltransferase activity"/>
    <property type="evidence" value="ECO:0007669"/>
    <property type="project" value="UniProtKB-EC"/>
</dbReference>
<accession>Q6BNU5</accession>
<dbReference type="Gene3D" id="3.40.50.12710">
    <property type="match status" value="1"/>
</dbReference>
<keyword evidence="4" id="KW-0489">Methyltransferase</keyword>
<dbReference type="HOGENOM" id="CLU_028484_1_0_1"/>
<evidence type="ECO:0000256" key="4">
    <source>
        <dbReference type="ARBA" id="ARBA00022603"/>
    </source>
</evidence>
<dbReference type="InterPro" id="IPR003788">
    <property type="entry name" value="NDUFAF7"/>
</dbReference>
<dbReference type="InParanoid" id="Q6BNU5"/>
<dbReference type="AlphaFoldDB" id="Q6BNU5"/>
<evidence type="ECO:0000256" key="6">
    <source>
        <dbReference type="ARBA" id="ARBA00023128"/>
    </source>
</evidence>